<sequence length="129" mass="14839">MTLAIISQNVLSQTTILIVFRYNKYIKPKIKGKGTIDRYDINNTSCKIDCKDCDAIYIGVTTSALEPRKKKHASCIKNKDEKAPPTVNHINTGHNFNIESTRFNDKVHNNYTLKFSEMLHIHYHDNTIN</sequence>
<reference evidence="1 2" key="1">
    <citation type="journal article" date="2017" name="Curr. Biol.">
        <title>The Evolution of Venom by Co-option of Single-Copy Genes.</title>
        <authorList>
            <person name="Martinson E.O."/>
            <person name="Mrinalini"/>
            <person name="Kelkar Y.D."/>
            <person name="Chang C.H."/>
            <person name="Werren J.H."/>
        </authorList>
    </citation>
    <scope>NUCLEOTIDE SEQUENCE [LARGE SCALE GENOMIC DNA]</scope>
    <source>
        <strain evidence="1 2">Alberta</strain>
        <tissue evidence="1">Whole body</tissue>
    </source>
</reference>
<evidence type="ECO:0000313" key="1">
    <source>
        <dbReference type="EMBL" id="OXU17776.1"/>
    </source>
</evidence>
<proteinExistence type="predicted"/>
<name>A0A232EHE2_9HYME</name>
<protein>
    <recommendedName>
        <fullName evidence="3">GIY-YIG domain-containing protein</fullName>
    </recommendedName>
</protein>
<dbReference type="AlphaFoldDB" id="A0A232EHE2"/>
<keyword evidence="2" id="KW-1185">Reference proteome</keyword>
<dbReference type="EMBL" id="NNAY01004520">
    <property type="protein sequence ID" value="OXU17776.1"/>
    <property type="molecule type" value="Genomic_DNA"/>
</dbReference>
<organism evidence="1 2">
    <name type="scientific">Trichomalopsis sarcophagae</name>
    <dbReference type="NCBI Taxonomy" id="543379"/>
    <lineage>
        <taxon>Eukaryota</taxon>
        <taxon>Metazoa</taxon>
        <taxon>Ecdysozoa</taxon>
        <taxon>Arthropoda</taxon>
        <taxon>Hexapoda</taxon>
        <taxon>Insecta</taxon>
        <taxon>Pterygota</taxon>
        <taxon>Neoptera</taxon>
        <taxon>Endopterygota</taxon>
        <taxon>Hymenoptera</taxon>
        <taxon>Apocrita</taxon>
        <taxon>Proctotrupomorpha</taxon>
        <taxon>Chalcidoidea</taxon>
        <taxon>Pteromalidae</taxon>
        <taxon>Pteromalinae</taxon>
        <taxon>Trichomalopsis</taxon>
    </lineage>
</organism>
<gene>
    <name evidence="1" type="ORF">TSAR_016211</name>
</gene>
<comment type="caution">
    <text evidence="1">The sequence shown here is derived from an EMBL/GenBank/DDBJ whole genome shotgun (WGS) entry which is preliminary data.</text>
</comment>
<evidence type="ECO:0008006" key="3">
    <source>
        <dbReference type="Google" id="ProtNLM"/>
    </source>
</evidence>
<evidence type="ECO:0000313" key="2">
    <source>
        <dbReference type="Proteomes" id="UP000215335"/>
    </source>
</evidence>
<dbReference type="Proteomes" id="UP000215335">
    <property type="component" value="Unassembled WGS sequence"/>
</dbReference>
<accession>A0A232EHE2</accession>